<keyword evidence="2" id="KW-0813">Transport</keyword>
<dbReference type="Proteomes" id="UP001210865">
    <property type="component" value="Chromosome"/>
</dbReference>
<keyword evidence="8" id="KW-1185">Reference proteome</keyword>
<reference evidence="7 8" key="1">
    <citation type="submission" date="2022-12" db="EMBL/GenBank/DDBJ databases">
        <title>Sphingomonas abieness sp. nov., an endophytic bacterium isolated from Abies koreana.</title>
        <authorList>
            <person name="Jiang L."/>
            <person name="Lee J."/>
        </authorList>
    </citation>
    <scope>NUCLEOTIDE SEQUENCE [LARGE SCALE GENOMIC DNA]</scope>
    <source>
        <strain evidence="8">PAMB 00755</strain>
    </source>
</reference>
<keyword evidence="4 6" id="KW-1133">Transmembrane helix</keyword>
<feature type="transmembrane region" description="Helical" evidence="6">
    <location>
        <begin position="48"/>
        <end position="69"/>
    </location>
</feature>
<evidence type="ECO:0000313" key="8">
    <source>
        <dbReference type="Proteomes" id="UP001210865"/>
    </source>
</evidence>
<protein>
    <recommendedName>
        <fullName evidence="9">MFS transporter</fullName>
    </recommendedName>
</protein>
<name>A0ABY7NN09_9SPHN</name>
<sequence length="132" mass="14622">MPINLRIWSSAAWRWIFYINLPLGLAAIALTMVLVPDKHGDERRRFDWPGFVLTGGASFCLLWGAEALTHPPVPWVATAWSAAAGTALLWLAARHLNRSAHPIVRLAALDYRRRSPPRPSPRAPAQPSAQSL</sequence>
<evidence type="ECO:0000256" key="2">
    <source>
        <dbReference type="ARBA" id="ARBA00022448"/>
    </source>
</evidence>
<feature type="transmembrane region" description="Helical" evidence="6">
    <location>
        <begin position="75"/>
        <end position="93"/>
    </location>
</feature>
<dbReference type="EMBL" id="CP115174">
    <property type="protein sequence ID" value="WBO22909.1"/>
    <property type="molecule type" value="Genomic_DNA"/>
</dbReference>
<proteinExistence type="predicted"/>
<evidence type="ECO:0008006" key="9">
    <source>
        <dbReference type="Google" id="ProtNLM"/>
    </source>
</evidence>
<evidence type="ECO:0000313" key="7">
    <source>
        <dbReference type="EMBL" id="WBO22909.1"/>
    </source>
</evidence>
<evidence type="ECO:0000256" key="1">
    <source>
        <dbReference type="ARBA" id="ARBA00004141"/>
    </source>
</evidence>
<feature type="transmembrane region" description="Helical" evidence="6">
    <location>
        <begin position="15"/>
        <end position="36"/>
    </location>
</feature>
<evidence type="ECO:0000256" key="4">
    <source>
        <dbReference type="ARBA" id="ARBA00022989"/>
    </source>
</evidence>
<keyword evidence="3 6" id="KW-0812">Transmembrane</keyword>
<evidence type="ECO:0000256" key="3">
    <source>
        <dbReference type="ARBA" id="ARBA00022692"/>
    </source>
</evidence>
<evidence type="ECO:0000256" key="6">
    <source>
        <dbReference type="SAM" id="Phobius"/>
    </source>
</evidence>
<comment type="subcellular location">
    <subcellularLocation>
        <location evidence="1">Membrane</location>
        <topology evidence="1">Multi-pass membrane protein</topology>
    </subcellularLocation>
</comment>
<gene>
    <name evidence="7" type="ORF">PBT88_01825</name>
</gene>
<dbReference type="RefSeq" id="WP_270077548.1">
    <property type="nucleotide sequence ID" value="NZ_CP115174.1"/>
</dbReference>
<dbReference type="PANTHER" id="PTHR42718:SF9">
    <property type="entry name" value="MAJOR FACILITATOR SUPERFAMILY MULTIDRUG TRANSPORTER MFSC"/>
    <property type="match status" value="1"/>
</dbReference>
<keyword evidence="5 6" id="KW-0472">Membrane</keyword>
<organism evidence="7 8">
    <name type="scientific">Sphingomonas abietis</name>
    <dbReference type="NCBI Taxonomy" id="3012344"/>
    <lineage>
        <taxon>Bacteria</taxon>
        <taxon>Pseudomonadati</taxon>
        <taxon>Pseudomonadota</taxon>
        <taxon>Alphaproteobacteria</taxon>
        <taxon>Sphingomonadales</taxon>
        <taxon>Sphingomonadaceae</taxon>
        <taxon>Sphingomonas</taxon>
    </lineage>
</organism>
<accession>A0ABY7NN09</accession>
<dbReference type="PANTHER" id="PTHR42718">
    <property type="entry name" value="MAJOR FACILITATOR SUPERFAMILY MULTIDRUG TRANSPORTER MFSC"/>
    <property type="match status" value="1"/>
</dbReference>
<evidence type="ECO:0000256" key="5">
    <source>
        <dbReference type="ARBA" id="ARBA00023136"/>
    </source>
</evidence>